<proteinExistence type="predicted"/>
<dbReference type="InterPro" id="IPR006282">
    <property type="entry name" value="Thi_PPkinase"/>
</dbReference>
<organism evidence="7 8">
    <name type="scientific">Marivita geojedonensis</name>
    <dbReference type="NCBI Taxonomy" id="1123756"/>
    <lineage>
        <taxon>Bacteria</taxon>
        <taxon>Pseudomonadati</taxon>
        <taxon>Pseudomonadota</taxon>
        <taxon>Alphaproteobacteria</taxon>
        <taxon>Rhodobacterales</taxon>
        <taxon>Roseobacteraceae</taxon>
        <taxon>Marivita</taxon>
    </lineage>
</organism>
<dbReference type="EMBL" id="JFKC01000006">
    <property type="protein sequence ID" value="OSQ51150.1"/>
    <property type="molecule type" value="Genomic_DNA"/>
</dbReference>
<dbReference type="AlphaFoldDB" id="A0A1X4NLV4"/>
<dbReference type="GO" id="GO:0006772">
    <property type="term" value="P:thiamine metabolic process"/>
    <property type="evidence" value="ECO:0007669"/>
    <property type="project" value="UniProtKB-UniRule"/>
</dbReference>
<evidence type="ECO:0000313" key="7">
    <source>
        <dbReference type="EMBL" id="OSQ51150.1"/>
    </source>
</evidence>
<dbReference type="Gene3D" id="3.40.50.10240">
    <property type="entry name" value="Thiamin pyrophosphokinase, catalytic domain"/>
    <property type="match status" value="1"/>
</dbReference>
<sequence>MNDAIVFADAPVLLVGGAHGDNRHLSRLLDEVETVVAADSGADWLAAVGRMPDALIGDLDSVSETTRAALAEDRVHHIAEQDSTDFDKAVRSINAPLILGVGFLGGRVDHLMAALTVLARYPDRAIVLVGDKDVVAHLPPSIDLPLEPGTRVSLYPLCAVEGTSTGLHWPIDGLLMSPDARVGTSNRAEGAVRIRMHSAGMLIILPVSQRAALQRALLGADGLWPAP</sequence>
<evidence type="ECO:0000256" key="2">
    <source>
        <dbReference type="ARBA" id="ARBA00022741"/>
    </source>
</evidence>
<dbReference type="GO" id="GO:0030975">
    <property type="term" value="F:thiamine binding"/>
    <property type="evidence" value="ECO:0007669"/>
    <property type="project" value="InterPro"/>
</dbReference>
<evidence type="ECO:0000256" key="1">
    <source>
        <dbReference type="ARBA" id="ARBA00022679"/>
    </source>
</evidence>
<feature type="domain" description="Thiamin pyrophosphokinase catalytic" evidence="6">
    <location>
        <begin position="26"/>
        <end position="122"/>
    </location>
</feature>
<dbReference type="InterPro" id="IPR007371">
    <property type="entry name" value="TPK_catalytic"/>
</dbReference>
<dbReference type="CDD" id="cd07995">
    <property type="entry name" value="TPK"/>
    <property type="match status" value="1"/>
</dbReference>
<keyword evidence="4" id="KW-0067">ATP-binding</keyword>
<dbReference type="STRING" id="1123756.MGEO_08700"/>
<keyword evidence="2" id="KW-0547">Nucleotide-binding</keyword>
<dbReference type="GO" id="GO:0009229">
    <property type="term" value="P:thiamine diphosphate biosynthetic process"/>
    <property type="evidence" value="ECO:0007669"/>
    <property type="project" value="InterPro"/>
</dbReference>
<evidence type="ECO:0000259" key="6">
    <source>
        <dbReference type="Pfam" id="PF04263"/>
    </source>
</evidence>
<dbReference type="PANTHER" id="PTHR41299:SF1">
    <property type="entry name" value="THIAMINE PYROPHOSPHOKINASE"/>
    <property type="match status" value="1"/>
</dbReference>
<dbReference type="NCBIfam" id="TIGR01378">
    <property type="entry name" value="thi_PPkinase"/>
    <property type="match status" value="1"/>
</dbReference>
<accession>A0A1X4NLV4</accession>
<dbReference type="EC" id="2.7.6.2" evidence="5"/>
<dbReference type="SUPFAM" id="SSF63862">
    <property type="entry name" value="Thiamin pyrophosphokinase, substrate-binding domain"/>
    <property type="match status" value="1"/>
</dbReference>
<reference evidence="7 8" key="1">
    <citation type="submission" date="2014-03" db="EMBL/GenBank/DDBJ databases">
        <title>The draft genome sequence of Marivita geojedonensis KCTC 23882.</title>
        <authorList>
            <person name="Lai Q."/>
            <person name="Shao Z."/>
        </authorList>
    </citation>
    <scope>NUCLEOTIDE SEQUENCE [LARGE SCALE GENOMIC DNA]</scope>
    <source>
        <strain evidence="7 8">DPG-138</strain>
    </source>
</reference>
<dbReference type="RefSeq" id="WP_085636341.1">
    <property type="nucleotide sequence ID" value="NZ_JFKC01000006.1"/>
</dbReference>
<dbReference type="InterPro" id="IPR053149">
    <property type="entry name" value="TPK"/>
</dbReference>
<dbReference type="SUPFAM" id="SSF63999">
    <property type="entry name" value="Thiamin pyrophosphokinase, catalytic domain"/>
    <property type="match status" value="1"/>
</dbReference>
<comment type="caution">
    <text evidence="7">The sequence shown here is derived from an EMBL/GenBank/DDBJ whole genome shotgun (WGS) entry which is preliminary data.</text>
</comment>
<dbReference type="GO" id="GO:0005524">
    <property type="term" value="F:ATP binding"/>
    <property type="evidence" value="ECO:0007669"/>
    <property type="project" value="UniProtKB-KW"/>
</dbReference>
<protein>
    <recommendedName>
        <fullName evidence="5">Thiamine diphosphokinase</fullName>
        <ecNumber evidence="5">2.7.6.2</ecNumber>
    </recommendedName>
</protein>
<dbReference type="OrthoDB" id="7057856at2"/>
<keyword evidence="3" id="KW-0418">Kinase</keyword>
<name>A0A1X4NLV4_9RHOB</name>
<evidence type="ECO:0000256" key="3">
    <source>
        <dbReference type="ARBA" id="ARBA00022777"/>
    </source>
</evidence>
<dbReference type="GO" id="GO:0004788">
    <property type="term" value="F:thiamine diphosphokinase activity"/>
    <property type="evidence" value="ECO:0007669"/>
    <property type="project" value="UniProtKB-UniRule"/>
</dbReference>
<evidence type="ECO:0000256" key="5">
    <source>
        <dbReference type="NCBIfam" id="TIGR01378"/>
    </source>
</evidence>
<dbReference type="InterPro" id="IPR036759">
    <property type="entry name" value="TPK_catalytic_sf"/>
</dbReference>
<keyword evidence="1" id="KW-0808">Transferase</keyword>
<dbReference type="Proteomes" id="UP000193926">
    <property type="component" value="Unassembled WGS sequence"/>
</dbReference>
<evidence type="ECO:0000313" key="8">
    <source>
        <dbReference type="Proteomes" id="UP000193926"/>
    </source>
</evidence>
<gene>
    <name evidence="7" type="ORF">MGEO_08700</name>
</gene>
<dbReference type="GO" id="GO:0016301">
    <property type="term" value="F:kinase activity"/>
    <property type="evidence" value="ECO:0007669"/>
    <property type="project" value="UniProtKB-KW"/>
</dbReference>
<keyword evidence="8" id="KW-1185">Reference proteome</keyword>
<dbReference type="InterPro" id="IPR036371">
    <property type="entry name" value="TPK_B1-bd_sf"/>
</dbReference>
<dbReference type="Pfam" id="PF04263">
    <property type="entry name" value="TPK_catalytic"/>
    <property type="match status" value="1"/>
</dbReference>
<evidence type="ECO:0000256" key="4">
    <source>
        <dbReference type="ARBA" id="ARBA00022840"/>
    </source>
</evidence>
<dbReference type="PANTHER" id="PTHR41299">
    <property type="entry name" value="THIAMINE PYROPHOSPHOKINASE"/>
    <property type="match status" value="1"/>
</dbReference>